<dbReference type="RefSeq" id="YP_006906357.1">
    <property type="nucleotide sequence ID" value="NC_018837.1"/>
</dbReference>
<dbReference type="EMBL" id="JX195166">
    <property type="protein sequence ID" value="AFQ22264.1"/>
    <property type="molecule type" value="Genomic_DNA"/>
</dbReference>
<protein>
    <submittedName>
        <fullName evidence="1">D2 protein</fullName>
    </submittedName>
</protein>
<accession>J9QL05</accession>
<keyword evidence="2" id="KW-1185">Reference proteome</keyword>
<dbReference type="GeneID" id="13826807"/>
<dbReference type="OrthoDB" id="8837at10239"/>
<reference evidence="1 2" key="1">
    <citation type="journal article" date="2012" name="J. Virol.">
        <title>Complete Genome Sequence of Pectobacterium carotovorum subsp. carotovorum Bacteriophage My1.</title>
        <authorList>
            <person name="Lee D.H."/>
            <person name="Lee J.H."/>
            <person name="Shin H."/>
            <person name="Ji S."/>
            <person name="Roh E."/>
            <person name="Jung K."/>
            <person name="Ryu S."/>
            <person name="Choi J."/>
            <person name="Heu S."/>
        </authorList>
    </citation>
    <scope>NUCLEOTIDE SEQUENCE [LARGE SCALE GENOMIC DNA]</scope>
</reference>
<gene>
    <name evidence="1" type="ORF">My1_105</name>
</gene>
<sequence>MSIRRKKSIHDISDDTFKAVIEHLENGGTKKRACEMLNVSSNTTMERMVLEWQENQVVIAEMKKKKRGTPIEGIELANIIESYLQGDSFDEIATRNYRSTSMVKASLERAGALLRIQGTPDPLHPPMIPDEAVAESFEIGEHVWVPGYQMIGEIITPITNPVGGYRVYLLGESTQQYIHVMYYELASVRHLEKLGVNIKSLGFKWTKEDSYTLLNEAVRSALKREKSTK</sequence>
<evidence type="ECO:0000313" key="2">
    <source>
        <dbReference type="Proteomes" id="UP000006280"/>
    </source>
</evidence>
<dbReference type="KEGG" id="vg:13826807"/>
<proteinExistence type="predicted"/>
<evidence type="ECO:0000313" key="1">
    <source>
        <dbReference type="EMBL" id="AFQ22264.1"/>
    </source>
</evidence>
<name>J9QL05_9CAUD</name>
<organism evidence="1 2">
    <name type="scientific">Pectobacterium phage My1</name>
    <dbReference type="NCBI Taxonomy" id="1204539"/>
    <lineage>
        <taxon>Viruses</taxon>
        <taxon>Duplodnaviria</taxon>
        <taxon>Heunggongvirae</taxon>
        <taxon>Uroviricota</taxon>
        <taxon>Caudoviricetes</taxon>
        <taxon>Demerecviridae</taxon>
        <taxon>Mccorquodalevirinae</taxon>
        <taxon>Myunavirus</taxon>
        <taxon>Myunavirus My1</taxon>
    </lineage>
</organism>
<dbReference type="Proteomes" id="UP000006280">
    <property type="component" value="Segment"/>
</dbReference>